<dbReference type="CDD" id="cd04852">
    <property type="entry name" value="Peptidases_S8_3"/>
    <property type="match status" value="1"/>
</dbReference>
<feature type="active site" description="Charge relay system" evidence="6 7">
    <location>
        <position position="150"/>
    </location>
</feature>
<proteinExistence type="inferred from homology"/>
<organism evidence="12 13">
    <name type="scientific">Phtheirospermum japonicum</name>
    <dbReference type="NCBI Taxonomy" id="374723"/>
    <lineage>
        <taxon>Eukaryota</taxon>
        <taxon>Viridiplantae</taxon>
        <taxon>Streptophyta</taxon>
        <taxon>Embryophyta</taxon>
        <taxon>Tracheophyta</taxon>
        <taxon>Spermatophyta</taxon>
        <taxon>Magnoliopsida</taxon>
        <taxon>eudicotyledons</taxon>
        <taxon>Gunneridae</taxon>
        <taxon>Pentapetalae</taxon>
        <taxon>asterids</taxon>
        <taxon>lamiids</taxon>
        <taxon>Lamiales</taxon>
        <taxon>Orobanchaceae</taxon>
        <taxon>Orobanchaceae incertae sedis</taxon>
        <taxon>Phtheirospermum</taxon>
    </lineage>
</organism>
<evidence type="ECO:0000256" key="3">
    <source>
        <dbReference type="ARBA" id="ARBA00022729"/>
    </source>
</evidence>
<evidence type="ECO:0000256" key="2">
    <source>
        <dbReference type="ARBA" id="ARBA00022670"/>
    </source>
</evidence>
<dbReference type="GO" id="GO:0004252">
    <property type="term" value="F:serine-type endopeptidase activity"/>
    <property type="evidence" value="ECO:0007669"/>
    <property type="project" value="UniProtKB-UniRule"/>
</dbReference>
<dbReference type="PROSITE" id="PS51892">
    <property type="entry name" value="SUBTILASE"/>
    <property type="match status" value="1"/>
</dbReference>
<keyword evidence="2 7" id="KW-0645">Protease</keyword>
<evidence type="ECO:0000256" key="4">
    <source>
        <dbReference type="ARBA" id="ARBA00022801"/>
    </source>
</evidence>
<evidence type="ECO:0000256" key="6">
    <source>
        <dbReference type="PIRSR" id="PIRSR615500-1"/>
    </source>
</evidence>
<name>A0A830DKJ1_9LAMI</name>
<dbReference type="CDD" id="cd02120">
    <property type="entry name" value="PA_subtilisin_like"/>
    <property type="match status" value="1"/>
</dbReference>
<feature type="active site" description="Charge relay system" evidence="6 7">
    <location>
        <position position="212"/>
    </location>
</feature>
<feature type="domain" description="PA" evidence="10">
    <location>
        <begin position="388"/>
        <end position="468"/>
    </location>
</feature>
<feature type="domain" description="Subtilisin-like protease fibronectin type-III" evidence="11">
    <location>
        <begin position="672"/>
        <end position="768"/>
    </location>
</feature>
<evidence type="ECO:0000313" key="12">
    <source>
        <dbReference type="EMBL" id="GFQ06442.1"/>
    </source>
</evidence>
<feature type="region of interest" description="Disordered" evidence="8">
    <location>
        <begin position="120"/>
        <end position="139"/>
    </location>
</feature>
<dbReference type="Gene3D" id="3.50.30.30">
    <property type="match status" value="1"/>
</dbReference>
<evidence type="ECO:0000256" key="7">
    <source>
        <dbReference type="PROSITE-ProRule" id="PRU01240"/>
    </source>
</evidence>
<dbReference type="InterPro" id="IPR015500">
    <property type="entry name" value="Peptidase_S8_subtilisin-rel"/>
</dbReference>
<dbReference type="PANTHER" id="PTHR10795">
    <property type="entry name" value="PROPROTEIN CONVERTASE SUBTILISIN/KEXIN"/>
    <property type="match status" value="1"/>
</dbReference>
<dbReference type="InterPro" id="IPR034197">
    <property type="entry name" value="Peptidases_S8_3"/>
</dbReference>
<dbReference type="Gene3D" id="3.40.50.200">
    <property type="entry name" value="Peptidase S8/S53 domain"/>
    <property type="match status" value="2"/>
</dbReference>
<evidence type="ECO:0000259" key="11">
    <source>
        <dbReference type="Pfam" id="PF17766"/>
    </source>
</evidence>
<dbReference type="SUPFAM" id="SSF52743">
    <property type="entry name" value="Subtilisin-like"/>
    <property type="match status" value="2"/>
</dbReference>
<dbReference type="InterPro" id="IPR003137">
    <property type="entry name" value="PA_domain"/>
</dbReference>
<dbReference type="Pfam" id="PF02225">
    <property type="entry name" value="PA"/>
    <property type="match status" value="1"/>
</dbReference>
<keyword evidence="3" id="KW-0732">Signal</keyword>
<evidence type="ECO:0000256" key="8">
    <source>
        <dbReference type="SAM" id="MobiDB-lite"/>
    </source>
</evidence>
<evidence type="ECO:0000256" key="1">
    <source>
        <dbReference type="ARBA" id="ARBA00011073"/>
    </source>
</evidence>
<dbReference type="OrthoDB" id="10256524at2759"/>
<gene>
    <name evidence="12" type="ORF">PHJA_002788200</name>
</gene>
<dbReference type="AlphaFoldDB" id="A0A830DKJ1"/>
<evidence type="ECO:0000259" key="9">
    <source>
        <dbReference type="Pfam" id="PF00082"/>
    </source>
</evidence>
<comment type="caution">
    <text evidence="12">The sequence shown here is derived from an EMBL/GenBank/DDBJ whole genome shotgun (WGS) entry which is preliminary data.</text>
</comment>
<evidence type="ECO:0000313" key="13">
    <source>
        <dbReference type="Proteomes" id="UP000653305"/>
    </source>
</evidence>
<dbReference type="InterPro" id="IPR000209">
    <property type="entry name" value="Peptidase_S8/S53_dom"/>
</dbReference>
<feature type="active site" description="Charge relay system" evidence="6 7">
    <location>
        <position position="554"/>
    </location>
</feature>
<dbReference type="GO" id="GO:0006508">
    <property type="term" value="P:proteolysis"/>
    <property type="evidence" value="ECO:0007669"/>
    <property type="project" value="UniProtKB-KW"/>
</dbReference>
<keyword evidence="13" id="KW-1185">Reference proteome</keyword>
<dbReference type="Pfam" id="PF17766">
    <property type="entry name" value="fn3_6"/>
    <property type="match status" value="1"/>
</dbReference>
<feature type="domain" description="Peptidase S8/S53" evidence="9">
    <location>
        <begin position="141"/>
        <end position="592"/>
    </location>
</feature>
<evidence type="ECO:0000256" key="5">
    <source>
        <dbReference type="ARBA" id="ARBA00022825"/>
    </source>
</evidence>
<protein>
    <submittedName>
        <fullName evidence="12">Co(2)-response secreted protease</fullName>
    </submittedName>
</protein>
<evidence type="ECO:0000259" key="10">
    <source>
        <dbReference type="Pfam" id="PF02225"/>
    </source>
</evidence>
<dbReference type="InterPro" id="IPR041469">
    <property type="entry name" value="Subtilisin-like_FN3"/>
</dbReference>
<dbReference type="InterPro" id="IPR045051">
    <property type="entry name" value="SBT"/>
</dbReference>
<dbReference type="PROSITE" id="PS00137">
    <property type="entry name" value="SUBTILASE_HIS"/>
    <property type="match status" value="1"/>
</dbReference>
<dbReference type="Pfam" id="PF00082">
    <property type="entry name" value="Peptidase_S8"/>
    <property type="match status" value="2"/>
</dbReference>
<dbReference type="InterPro" id="IPR022398">
    <property type="entry name" value="Peptidase_S8_His-AS"/>
</dbReference>
<dbReference type="InterPro" id="IPR036852">
    <property type="entry name" value="Peptidase_S8/S53_dom_sf"/>
</dbReference>
<accession>A0A830DKJ1</accession>
<keyword evidence="4 7" id="KW-0378">Hydrolase</keyword>
<reference evidence="12" key="1">
    <citation type="submission" date="2020-07" db="EMBL/GenBank/DDBJ databases">
        <title>Ethylene signaling mediates host invasion by parasitic plants.</title>
        <authorList>
            <person name="Yoshida S."/>
        </authorList>
    </citation>
    <scope>NUCLEOTIDE SEQUENCE</scope>
    <source>
        <strain evidence="12">Okayama</strain>
    </source>
</reference>
<dbReference type="PRINTS" id="PR00723">
    <property type="entry name" value="SUBTILISIN"/>
</dbReference>
<dbReference type="Gene3D" id="2.60.40.2310">
    <property type="match status" value="1"/>
</dbReference>
<comment type="similarity">
    <text evidence="1 7">Belongs to the peptidase S8 family.</text>
</comment>
<feature type="domain" description="Peptidase S8/S53" evidence="9">
    <location>
        <begin position="44"/>
        <end position="104"/>
    </location>
</feature>
<dbReference type="EMBL" id="BMAC01001236">
    <property type="protein sequence ID" value="GFQ06442.1"/>
    <property type="molecule type" value="Genomic_DNA"/>
</dbReference>
<keyword evidence="5 7" id="KW-0720">Serine protease</keyword>
<dbReference type="InterPro" id="IPR023828">
    <property type="entry name" value="Peptidase_S8_Ser-AS"/>
</dbReference>
<sequence length="772" mass="82234">MIPTTLVISSRPETRTGTARMWHLLQRGVGFWVHRTTTWLKGTARGGSPGARIAAYRVVGPDGGSWEAAVLKAFDDAIADGVDVLSISLGSFKKENPIVHTYNNSFLGFAARLSEDEAKSIGNDSTAAPMSSHSHVSSPSGADTIIGVIDTGIWPESPSFDDKFMGPIPRRWKGTCMPAGNITCNKKLIGARYYVDPNDPGYITTARDDEGHGTHVASIAAGSPVLGASYYGLAKGTARGGSPGARLAAYRVVAPDGGSWEAAILKAFDDAIADGVDVLSISLGAFDVEKDFYLNNTIAIGAFHAVERGITVVGVAGNEGPSRGTIDNSALAPWILTVAATSIDRDFVADIVLGGNKGVIKGGGINFSGLSKSAVYHLVDGRTVSSNQNDAANASNCIPGSLDSGKVKDKIVLCENKDNYYRTTKKFKMLKTQGAIGMIMIDDIEEKVPFLYGVFPIAAVSEEDGARIRTYIKSTSNALATILPTKTVIPGSKPAPSLAFFSSRGPAMYGIEKFIKPDIAAPGLGILAAWPSNDVSVALPGKEPPLFNIDSGTSMACPHVSGLAARVKSWHPTWSPSAIKSAIMTTATQRNNRHAPITTDDGSIATPYDIGSGEINLLGPLCPGLVYETNTVDYVQFLCNFGYNASMIKIIASTVPNNFYCPTNSSSHLISDMNYPSISVSGLKTNETRTVKRTVTNVGEVYSTYMVSVEAPAGLQVKVVPNKLKFTKNMEKRTFQVTFKLTTTSSSEDLFGSFTWYNWKHKVRSPFVASSV</sequence>
<dbReference type="Proteomes" id="UP000653305">
    <property type="component" value="Unassembled WGS sequence"/>
</dbReference>
<dbReference type="PROSITE" id="PS00138">
    <property type="entry name" value="SUBTILASE_SER"/>
    <property type="match status" value="1"/>
</dbReference>